<protein>
    <submittedName>
        <fullName evidence="1">Uncharacterized protein</fullName>
    </submittedName>
</protein>
<evidence type="ECO:0000313" key="2">
    <source>
        <dbReference type="Proteomes" id="UP001153636"/>
    </source>
</evidence>
<keyword evidence="2" id="KW-1185">Reference proteome</keyword>
<sequence>MNYKYCIREKLSITSGAVPLSILLNEEGLNCTFQETLKLLGISITIYMSKSEAECCFLMHKRIQTFLRNTMKEETLSALGMLSAEKYFLNGIKNFNNKVIENFATKKERRMDFIYRKL</sequence>
<evidence type="ECO:0000313" key="1">
    <source>
        <dbReference type="EMBL" id="CAH1108884.1"/>
    </source>
</evidence>
<reference evidence="1" key="1">
    <citation type="submission" date="2022-01" db="EMBL/GenBank/DDBJ databases">
        <authorList>
            <person name="King R."/>
        </authorList>
    </citation>
    <scope>NUCLEOTIDE SEQUENCE</scope>
</reference>
<organism evidence="1 2">
    <name type="scientific">Psylliodes chrysocephalus</name>
    <dbReference type="NCBI Taxonomy" id="3402493"/>
    <lineage>
        <taxon>Eukaryota</taxon>
        <taxon>Metazoa</taxon>
        <taxon>Ecdysozoa</taxon>
        <taxon>Arthropoda</taxon>
        <taxon>Hexapoda</taxon>
        <taxon>Insecta</taxon>
        <taxon>Pterygota</taxon>
        <taxon>Neoptera</taxon>
        <taxon>Endopterygota</taxon>
        <taxon>Coleoptera</taxon>
        <taxon>Polyphaga</taxon>
        <taxon>Cucujiformia</taxon>
        <taxon>Chrysomeloidea</taxon>
        <taxon>Chrysomelidae</taxon>
        <taxon>Galerucinae</taxon>
        <taxon>Alticini</taxon>
        <taxon>Psylliodes</taxon>
    </lineage>
</organism>
<accession>A0A9P0CV62</accession>
<gene>
    <name evidence="1" type="ORF">PSYICH_LOCUS9549</name>
</gene>
<dbReference type="AlphaFoldDB" id="A0A9P0CV62"/>
<proteinExistence type="predicted"/>
<dbReference type="EMBL" id="OV651815">
    <property type="protein sequence ID" value="CAH1108884.1"/>
    <property type="molecule type" value="Genomic_DNA"/>
</dbReference>
<dbReference type="Proteomes" id="UP001153636">
    <property type="component" value="Chromosome 3"/>
</dbReference>
<name>A0A9P0CV62_9CUCU</name>
<dbReference type="PANTHER" id="PTHR45749:SF37">
    <property type="entry name" value="OS05G0311600 PROTEIN"/>
    <property type="match status" value="1"/>
</dbReference>
<dbReference type="OrthoDB" id="6764668at2759"/>
<dbReference type="PANTHER" id="PTHR45749">
    <property type="match status" value="1"/>
</dbReference>